<reference evidence="2 3" key="1">
    <citation type="submission" date="2016-08" db="EMBL/GenBank/DDBJ databases">
        <title>Genome sequence of Clavibacter michiganensis spp strain CFBP8017.</title>
        <authorList>
            <person name="Thapa S.P."/>
            <person name="Coaker G."/>
            <person name="Jacques M.-A."/>
        </authorList>
    </citation>
    <scope>NUCLEOTIDE SEQUENCE [LARGE SCALE GENOMIC DNA]</scope>
    <source>
        <strain evidence="2">CFBP8017</strain>
    </source>
</reference>
<evidence type="ECO:0000256" key="1">
    <source>
        <dbReference type="PIRSR" id="PIRSR016184-1"/>
    </source>
</evidence>
<dbReference type="InterPro" id="IPR003719">
    <property type="entry name" value="Phenazine_PhzF-like"/>
</dbReference>
<dbReference type="AlphaFoldDB" id="A0A251YLV4"/>
<comment type="caution">
    <text evidence="2">The sequence shown here is derived from an EMBL/GenBank/DDBJ whole genome shotgun (WGS) entry which is preliminary data.</text>
</comment>
<accession>A0A251YLV4</accession>
<proteinExistence type="predicted"/>
<organism evidence="2 3">
    <name type="scientific">Clavibacter michiganensis</name>
    <dbReference type="NCBI Taxonomy" id="28447"/>
    <lineage>
        <taxon>Bacteria</taxon>
        <taxon>Bacillati</taxon>
        <taxon>Actinomycetota</taxon>
        <taxon>Actinomycetes</taxon>
        <taxon>Micrococcales</taxon>
        <taxon>Microbacteriaceae</taxon>
        <taxon>Clavibacter</taxon>
    </lineage>
</organism>
<feature type="active site" evidence="1">
    <location>
        <position position="58"/>
    </location>
</feature>
<evidence type="ECO:0008006" key="4">
    <source>
        <dbReference type="Google" id="ProtNLM"/>
    </source>
</evidence>
<protein>
    <recommendedName>
        <fullName evidence="4">PhzF family phenazine biosynthesis protein</fullName>
    </recommendedName>
</protein>
<evidence type="ECO:0000313" key="2">
    <source>
        <dbReference type="EMBL" id="OUE25207.1"/>
    </source>
</evidence>
<dbReference type="GO" id="GO:0005737">
    <property type="term" value="C:cytoplasm"/>
    <property type="evidence" value="ECO:0007669"/>
    <property type="project" value="TreeGrafter"/>
</dbReference>
<dbReference type="PANTHER" id="PTHR13774:SF32">
    <property type="entry name" value="ANTISENSE-ENHANCING SEQUENCE 1"/>
    <property type="match status" value="1"/>
</dbReference>
<dbReference type="EMBL" id="MDJY01000029">
    <property type="protein sequence ID" value="OUE25207.1"/>
    <property type="molecule type" value="Genomic_DNA"/>
</dbReference>
<evidence type="ECO:0000313" key="3">
    <source>
        <dbReference type="Proteomes" id="UP000195011"/>
    </source>
</evidence>
<name>A0A251YLV4_9MICO</name>
<dbReference type="Pfam" id="PF02567">
    <property type="entry name" value="PhzC-PhzF"/>
    <property type="match status" value="2"/>
</dbReference>
<dbReference type="SUPFAM" id="SSF54506">
    <property type="entry name" value="Diaminopimelate epimerase-like"/>
    <property type="match status" value="1"/>
</dbReference>
<dbReference type="PANTHER" id="PTHR13774">
    <property type="entry name" value="PHENAZINE BIOSYNTHESIS PROTEIN"/>
    <property type="match status" value="1"/>
</dbReference>
<gene>
    <name evidence="2" type="ORF">BFL36_05440</name>
</gene>
<sequence>MTARPAVALDGVRPDVVHVVRVFADAAGAHGNELGIVLASARTAGRELAIAATLGFSETVFVDAVDGPDADPRGAAIRILTPARELPFAGHPTVGTAWWLASRGAPVDRVRVPAGVVDVTRDGDVVRVTADPGWGPEFAWRELPSVADLLALDLRAAVAEAIAADATVDHLYAWAWIDEAAGAIRSRMAAPALGIAEDEATGSAALRITAHLGRDLRITQGRGSELVTRLLADGRAEVGGRMVADRVIPLP</sequence>
<dbReference type="Proteomes" id="UP000195011">
    <property type="component" value="Unassembled WGS sequence"/>
</dbReference>
<dbReference type="PIRSF" id="PIRSF016184">
    <property type="entry name" value="PhzC_PhzF"/>
    <property type="match status" value="1"/>
</dbReference>
<dbReference type="GO" id="GO:0016853">
    <property type="term" value="F:isomerase activity"/>
    <property type="evidence" value="ECO:0007669"/>
    <property type="project" value="TreeGrafter"/>
</dbReference>
<dbReference type="RefSeq" id="WP_241534824.1">
    <property type="nucleotide sequence ID" value="NZ_MDJY01000029.1"/>
</dbReference>
<dbReference type="Gene3D" id="3.10.310.10">
    <property type="entry name" value="Diaminopimelate Epimerase, Chain A, domain 1"/>
    <property type="match status" value="2"/>
</dbReference>